<accession>A0A6A4K2I8</accession>
<proteinExistence type="predicted"/>
<sequence>MFRCYINNVGQVRLLQTGHSYMPRDRDFGIEKRKKVCKTMMPGEVADMIRDAKTTQPFQVVNMVPADFKDS</sequence>
<comment type="caution">
    <text evidence="1">The sequence shown here is derived from an EMBL/GenBank/DDBJ whole genome shotgun (WGS) entry which is preliminary data.</text>
</comment>
<gene>
    <name evidence="1" type="ORF">GE061_013206</name>
</gene>
<dbReference type="Proteomes" id="UP000466442">
    <property type="component" value="Unassembled WGS sequence"/>
</dbReference>
<keyword evidence="2" id="KW-1185">Reference proteome</keyword>
<reference evidence="1" key="1">
    <citation type="journal article" date="2021" name="Mol. Ecol. Resour.">
        <title>Apolygus lucorum genome provides insights into omnivorousness and mesophyll feeding.</title>
        <authorList>
            <person name="Liu Y."/>
            <person name="Liu H."/>
            <person name="Wang H."/>
            <person name="Huang T."/>
            <person name="Liu B."/>
            <person name="Yang B."/>
            <person name="Yin L."/>
            <person name="Li B."/>
            <person name="Zhang Y."/>
            <person name="Zhang S."/>
            <person name="Jiang F."/>
            <person name="Zhang X."/>
            <person name="Ren Y."/>
            <person name="Wang B."/>
            <person name="Wang S."/>
            <person name="Lu Y."/>
            <person name="Wu K."/>
            <person name="Fan W."/>
            <person name="Wang G."/>
        </authorList>
    </citation>
    <scope>NUCLEOTIDE SEQUENCE</scope>
    <source>
        <strain evidence="1">12Hb</strain>
    </source>
</reference>
<name>A0A6A4K2I8_APOLU</name>
<evidence type="ECO:0000313" key="2">
    <source>
        <dbReference type="Proteomes" id="UP000466442"/>
    </source>
</evidence>
<dbReference type="AlphaFoldDB" id="A0A6A4K2I8"/>
<organism evidence="1 2">
    <name type="scientific">Apolygus lucorum</name>
    <name type="common">Small green plant bug</name>
    <name type="synonym">Lygocoris lucorum</name>
    <dbReference type="NCBI Taxonomy" id="248454"/>
    <lineage>
        <taxon>Eukaryota</taxon>
        <taxon>Metazoa</taxon>
        <taxon>Ecdysozoa</taxon>
        <taxon>Arthropoda</taxon>
        <taxon>Hexapoda</taxon>
        <taxon>Insecta</taxon>
        <taxon>Pterygota</taxon>
        <taxon>Neoptera</taxon>
        <taxon>Paraneoptera</taxon>
        <taxon>Hemiptera</taxon>
        <taxon>Heteroptera</taxon>
        <taxon>Panheteroptera</taxon>
        <taxon>Cimicomorpha</taxon>
        <taxon>Miridae</taxon>
        <taxon>Mirini</taxon>
        <taxon>Apolygus</taxon>
    </lineage>
</organism>
<dbReference type="EMBL" id="WIXP02000004">
    <property type="protein sequence ID" value="KAF6212680.1"/>
    <property type="molecule type" value="Genomic_DNA"/>
</dbReference>
<evidence type="ECO:0000313" key="1">
    <source>
        <dbReference type="EMBL" id="KAF6212680.1"/>
    </source>
</evidence>
<protein>
    <submittedName>
        <fullName evidence="1">Uncharacterized protein</fullName>
    </submittedName>
</protein>